<protein>
    <submittedName>
        <fullName evidence="2">VOC family protein</fullName>
    </submittedName>
</protein>
<evidence type="ECO:0000313" key="3">
    <source>
        <dbReference type="Proteomes" id="UP001556220"/>
    </source>
</evidence>
<dbReference type="CDD" id="cd06587">
    <property type="entry name" value="VOC"/>
    <property type="match status" value="1"/>
</dbReference>
<dbReference type="PROSITE" id="PS51819">
    <property type="entry name" value="VOC"/>
    <property type="match status" value="1"/>
</dbReference>
<dbReference type="Proteomes" id="UP001556220">
    <property type="component" value="Unassembled WGS sequence"/>
</dbReference>
<comment type="caution">
    <text evidence="2">The sequence shown here is derived from an EMBL/GenBank/DDBJ whole genome shotgun (WGS) entry which is preliminary data.</text>
</comment>
<dbReference type="PANTHER" id="PTHR36113:SF3">
    <property type="entry name" value="SLL5075 PROTEIN"/>
    <property type="match status" value="1"/>
</dbReference>
<evidence type="ECO:0000259" key="1">
    <source>
        <dbReference type="PROSITE" id="PS51819"/>
    </source>
</evidence>
<sequence>MQLNHLHICVQDVAAVSSFFVNHFGFDLRETRGRNGFAVLTGDNGFVLALMRLPFETAPEQAYPPMFHVGFLVADEALLDSTHASLVAAGCDPSAIERMRGSRRFYCKAPGGLLIEVGHEPEA</sequence>
<dbReference type="SUPFAM" id="SSF54593">
    <property type="entry name" value="Glyoxalase/Bleomycin resistance protein/Dihydroxybiphenyl dioxygenase"/>
    <property type="match status" value="1"/>
</dbReference>
<dbReference type="PANTHER" id="PTHR36113">
    <property type="entry name" value="LYASE, PUTATIVE-RELATED-RELATED"/>
    <property type="match status" value="1"/>
</dbReference>
<organism evidence="2 3">
    <name type="scientific">Rhodanobacter lycopersici</name>
    <dbReference type="NCBI Taxonomy" id="3162487"/>
    <lineage>
        <taxon>Bacteria</taxon>
        <taxon>Pseudomonadati</taxon>
        <taxon>Pseudomonadota</taxon>
        <taxon>Gammaproteobacteria</taxon>
        <taxon>Lysobacterales</taxon>
        <taxon>Rhodanobacteraceae</taxon>
        <taxon>Rhodanobacter</taxon>
    </lineage>
</organism>
<dbReference type="Gene3D" id="3.10.180.10">
    <property type="entry name" value="2,3-Dihydroxybiphenyl 1,2-Dioxygenase, domain 1"/>
    <property type="match status" value="1"/>
</dbReference>
<reference evidence="2 3" key="1">
    <citation type="submission" date="2024-06" db="EMBL/GenBank/DDBJ databases">
        <authorList>
            <person name="Woo H."/>
        </authorList>
    </citation>
    <scope>NUCLEOTIDE SEQUENCE [LARGE SCALE GENOMIC DNA]</scope>
    <source>
        <strain evidence="2 3">Si-c</strain>
    </source>
</reference>
<dbReference type="InterPro" id="IPR037523">
    <property type="entry name" value="VOC_core"/>
</dbReference>
<accession>A0ABV3QCH6</accession>
<dbReference type="InterPro" id="IPR029068">
    <property type="entry name" value="Glyas_Bleomycin-R_OHBP_Dase"/>
</dbReference>
<dbReference type="InterPro" id="IPR004360">
    <property type="entry name" value="Glyas_Fos-R_dOase_dom"/>
</dbReference>
<gene>
    <name evidence="2" type="ORF">ABQJ54_07230</name>
</gene>
<keyword evidence="3" id="KW-1185">Reference proteome</keyword>
<dbReference type="Pfam" id="PF00903">
    <property type="entry name" value="Glyoxalase"/>
    <property type="match status" value="1"/>
</dbReference>
<name>A0ABV3QCH6_9GAMM</name>
<proteinExistence type="predicted"/>
<feature type="domain" description="VOC" evidence="1">
    <location>
        <begin position="2"/>
        <end position="120"/>
    </location>
</feature>
<evidence type="ECO:0000313" key="2">
    <source>
        <dbReference type="EMBL" id="MEW9571538.1"/>
    </source>
</evidence>
<dbReference type="RefSeq" id="WP_367853624.1">
    <property type="nucleotide sequence ID" value="NZ_JBFOHK010000002.1"/>
</dbReference>
<dbReference type="InterPro" id="IPR051332">
    <property type="entry name" value="Fosfomycin_Res_Enzymes"/>
</dbReference>
<dbReference type="EMBL" id="JBFOHK010000002">
    <property type="protein sequence ID" value="MEW9571538.1"/>
    <property type="molecule type" value="Genomic_DNA"/>
</dbReference>